<evidence type="ECO:0000313" key="7">
    <source>
        <dbReference type="Proteomes" id="UP000305095"/>
    </source>
</evidence>
<reference evidence="6 7" key="1">
    <citation type="submission" date="2019-05" db="EMBL/GenBank/DDBJ databases">
        <title>Draft Genome of Bradyrhizobium elkanii strain SEMIA 938, Used in Commercial Inoculants for Lupinus spp. in Brazil.</title>
        <authorList>
            <person name="Hungria M."/>
            <person name="Delamuta J.R.M."/>
            <person name="Ribeiro R.A."/>
            <person name="Nogueira M.A."/>
        </authorList>
    </citation>
    <scope>NUCLEOTIDE SEQUENCE [LARGE SCALE GENOMIC DNA]</scope>
    <source>
        <strain evidence="6 7">Semia 938</strain>
    </source>
</reference>
<evidence type="ECO:0000259" key="5">
    <source>
        <dbReference type="PROSITE" id="PS50932"/>
    </source>
</evidence>
<dbReference type="CDD" id="cd01575">
    <property type="entry name" value="PBP1_GntR"/>
    <property type="match status" value="1"/>
</dbReference>
<dbReference type="InterPro" id="IPR010982">
    <property type="entry name" value="Lambda_DNA-bd_dom_sf"/>
</dbReference>
<name>A0A4U6S669_BRAEL</name>
<keyword evidence="3" id="KW-0804">Transcription</keyword>
<dbReference type="EMBL" id="SZZP01000003">
    <property type="protein sequence ID" value="TKV82870.1"/>
    <property type="molecule type" value="Genomic_DNA"/>
</dbReference>
<evidence type="ECO:0000313" key="6">
    <source>
        <dbReference type="EMBL" id="TKV82870.1"/>
    </source>
</evidence>
<dbReference type="InterPro" id="IPR028082">
    <property type="entry name" value="Peripla_BP_I"/>
</dbReference>
<organism evidence="6 7">
    <name type="scientific">Bradyrhizobium elkanii</name>
    <dbReference type="NCBI Taxonomy" id="29448"/>
    <lineage>
        <taxon>Bacteria</taxon>
        <taxon>Pseudomonadati</taxon>
        <taxon>Pseudomonadota</taxon>
        <taxon>Alphaproteobacteria</taxon>
        <taxon>Hyphomicrobiales</taxon>
        <taxon>Nitrobacteraceae</taxon>
        <taxon>Bradyrhizobium</taxon>
    </lineage>
</organism>
<dbReference type="AlphaFoldDB" id="A0A4U6S669"/>
<dbReference type="SMART" id="SM00354">
    <property type="entry name" value="HTH_LACI"/>
    <property type="match status" value="1"/>
</dbReference>
<dbReference type="Pfam" id="PF00532">
    <property type="entry name" value="Peripla_BP_1"/>
    <property type="match status" value="1"/>
</dbReference>
<dbReference type="CDD" id="cd01392">
    <property type="entry name" value="HTH_LacI"/>
    <property type="match status" value="1"/>
</dbReference>
<comment type="caution">
    <text evidence="6">The sequence shown here is derived from an EMBL/GenBank/DDBJ whole genome shotgun (WGS) entry which is preliminary data.</text>
</comment>
<feature type="compositionally biased region" description="Low complexity" evidence="4">
    <location>
        <begin position="24"/>
        <end position="36"/>
    </location>
</feature>
<dbReference type="PANTHER" id="PTHR30146">
    <property type="entry name" value="LACI-RELATED TRANSCRIPTIONAL REPRESSOR"/>
    <property type="match status" value="1"/>
</dbReference>
<evidence type="ECO:0000256" key="2">
    <source>
        <dbReference type="ARBA" id="ARBA00023125"/>
    </source>
</evidence>
<dbReference type="PANTHER" id="PTHR30146:SF33">
    <property type="entry name" value="TRANSCRIPTIONAL REGULATOR"/>
    <property type="match status" value="1"/>
</dbReference>
<sequence>MLALTSWLGNPESGRLRPMSSELTAPGTGPAGAAPTLSEVAKRAGVSSITVSRVVRMPDLVAPETRARVERAMRDLGYVPNLVAGALASARTNSVGVLVPTIANAIFADTVQGLSDKLEPLGFSVILAQSRYDAAREDRMLAALLSRRPEAIIMVGSPATEEGSRLLRNARIPIVETWDLPANPIDAVAGFDNYKAGVAVAKHLVAQGRKQLAFIGGDDPRGTRRWFGFRDEALASGLAEPRRLILDRKDSGSVAAHARLPDVDAVFAANDAHAIGFMSGLRKAGLLRDGPASAQPVAVIGLGDLEMGQLISPTLSTISVHGDAIGRTAATLTLERGGERRVDLGFELVLRDSG</sequence>
<proteinExistence type="predicted"/>
<keyword evidence="2" id="KW-0238">DNA-binding</keyword>
<evidence type="ECO:0000256" key="4">
    <source>
        <dbReference type="SAM" id="MobiDB-lite"/>
    </source>
</evidence>
<dbReference type="GO" id="GO:0003700">
    <property type="term" value="F:DNA-binding transcription factor activity"/>
    <property type="evidence" value="ECO:0007669"/>
    <property type="project" value="TreeGrafter"/>
</dbReference>
<dbReference type="Gene3D" id="3.40.50.2300">
    <property type="match status" value="2"/>
</dbReference>
<dbReference type="SUPFAM" id="SSF47413">
    <property type="entry name" value="lambda repressor-like DNA-binding domains"/>
    <property type="match status" value="1"/>
</dbReference>
<dbReference type="GO" id="GO:0000976">
    <property type="term" value="F:transcription cis-regulatory region binding"/>
    <property type="evidence" value="ECO:0007669"/>
    <property type="project" value="TreeGrafter"/>
</dbReference>
<feature type="domain" description="HTH lacI-type" evidence="5">
    <location>
        <begin position="35"/>
        <end position="89"/>
    </location>
</feature>
<dbReference type="SUPFAM" id="SSF53822">
    <property type="entry name" value="Periplasmic binding protein-like I"/>
    <property type="match status" value="1"/>
</dbReference>
<evidence type="ECO:0000256" key="3">
    <source>
        <dbReference type="ARBA" id="ARBA00023163"/>
    </source>
</evidence>
<dbReference type="PROSITE" id="PS50932">
    <property type="entry name" value="HTH_LACI_2"/>
    <property type="match status" value="1"/>
</dbReference>
<evidence type="ECO:0000256" key="1">
    <source>
        <dbReference type="ARBA" id="ARBA00023015"/>
    </source>
</evidence>
<dbReference type="Gene3D" id="1.10.260.40">
    <property type="entry name" value="lambda repressor-like DNA-binding domains"/>
    <property type="match status" value="1"/>
</dbReference>
<dbReference type="InterPro" id="IPR000843">
    <property type="entry name" value="HTH_LacI"/>
</dbReference>
<gene>
    <name evidence="6" type="ORF">FDV58_05985</name>
</gene>
<accession>A0A4U6S669</accession>
<dbReference type="InterPro" id="IPR001761">
    <property type="entry name" value="Peripla_BP/Lac1_sug-bd_dom"/>
</dbReference>
<dbReference type="PROSITE" id="PS00356">
    <property type="entry name" value="HTH_LACI_1"/>
    <property type="match status" value="1"/>
</dbReference>
<protein>
    <submittedName>
        <fullName evidence="6">LacI family transcriptional regulator</fullName>
    </submittedName>
</protein>
<dbReference type="Proteomes" id="UP000305095">
    <property type="component" value="Unassembled WGS sequence"/>
</dbReference>
<keyword evidence="1" id="KW-0805">Transcription regulation</keyword>
<feature type="region of interest" description="Disordered" evidence="4">
    <location>
        <begin position="1"/>
        <end position="36"/>
    </location>
</feature>
<dbReference type="Pfam" id="PF00356">
    <property type="entry name" value="LacI"/>
    <property type="match status" value="1"/>
</dbReference>